<dbReference type="Gene3D" id="3.40.630.30">
    <property type="match status" value="1"/>
</dbReference>
<comment type="caution">
    <text evidence="1">The sequence shown here is derived from an EMBL/GenBank/DDBJ whole genome shotgun (WGS) entry which is preliminary data.</text>
</comment>
<evidence type="ECO:0000313" key="1">
    <source>
        <dbReference type="EMBL" id="KAF9077053.1"/>
    </source>
</evidence>
<proteinExistence type="predicted"/>
<organism evidence="1 2">
    <name type="scientific">Rhodocollybia butyracea</name>
    <dbReference type="NCBI Taxonomy" id="206335"/>
    <lineage>
        <taxon>Eukaryota</taxon>
        <taxon>Fungi</taxon>
        <taxon>Dikarya</taxon>
        <taxon>Basidiomycota</taxon>
        <taxon>Agaricomycotina</taxon>
        <taxon>Agaricomycetes</taxon>
        <taxon>Agaricomycetidae</taxon>
        <taxon>Agaricales</taxon>
        <taxon>Marasmiineae</taxon>
        <taxon>Omphalotaceae</taxon>
        <taxon>Rhodocollybia</taxon>
    </lineage>
</organism>
<dbReference type="InterPro" id="IPR016181">
    <property type="entry name" value="Acyl_CoA_acyltransferase"/>
</dbReference>
<reference evidence="1" key="1">
    <citation type="submission" date="2020-11" db="EMBL/GenBank/DDBJ databases">
        <authorList>
            <consortium name="DOE Joint Genome Institute"/>
            <person name="Ahrendt S."/>
            <person name="Riley R."/>
            <person name="Andreopoulos W."/>
            <person name="Labutti K."/>
            <person name="Pangilinan J."/>
            <person name="Ruiz-Duenas F.J."/>
            <person name="Barrasa J.M."/>
            <person name="Sanchez-Garcia M."/>
            <person name="Camarero S."/>
            <person name="Miyauchi S."/>
            <person name="Serrano A."/>
            <person name="Linde D."/>
            <person name="Babiker R."/>
            <person name="Drula E."/>
            <person name="Ayuso-Fernandez I."/>
            <person name="Pacheco R."/>
            <person name="Padilla G."/>
            <person name="Ferreira P."/>
            <person name="Barriuso J."/>
            <person name="Kellner H."/>
            <person name="Castanera R."/>
            <person name="Alfaro M."/>
            <person name="Ramirez L."/>
            <person name="Pisabarro A.G."/>
            <person name="Kuo A."/>
            <person name="Tritt A."/>
            <person name="Lipzen A."/>
            <person name="He G."/>
            <person name="Yan M."/>
            <person name="Ng V."/>
            <person name="Cullen D."/>
            <person name="Martin F."/>
            <person name="Rosso M.-N."/>
            <person name="Henrissat B."/>
            <person name="Hibbett D."/>
            <person name="Martinez A.T."/>
            <person name="Grigoriev I.V."/>
        </authorList>
    </citation>
    <scope>NUCLEOTIDE SEQUENCE</scope>
    <source>
        <strain evidence="1">AH 40177</strain>
    </source>
</reference>
<dbReference type="OrthoDB" id="61113at2759"/>
<dbReference type="SUPFAM" id="SSF55729">
    <property type="entry name" value="Acyl-CoA N-acyltransferases (Nat)"/>
    <property type="match status" value="1"/>
</dbReference>
<dbReference type="EMBL" id="JADNRY010000005">
    <property type="protein sequence ID" value="KAF9077053.1"/>
    <property type="molecule type" value="Genomic_DNA"/>
</dbReference>
<keyword evidence="2" id="KW-1185">Reference proteome</keyword>
<evidence type="ECO:0008006" key="3">
    <source>
        <dbReference type="Google" id="ProtNLM"/>
    </source>
</evidence>
<dbReference type="AlphaFoldDB" id="A0A9P5Q9B8"/>
<name>A0A9P5Q9B8_9AGAR</name>
<sequence>MCQSLSRLISKYIRTIQIMSRIFVKRITNPTAATLDSIVAVVTRAYAGQKAIELFTGGDLSLTDSLWRSQIRAGLNSGEVWIATDGTEEIMSVGVWFGPGKELYDTREVQEYLTLLSEEGKNWWTHSYRPNSLKFFERCLGKKTRKENWFANIICTDPRYEGRGLATSHIEAVYKRAIEASSYLALGAAGTSLENFYLSAGFWERGRTGDGTTDWVCFVKGNTY</sequence>
<protein>
    <recommendedName>
        <fullName evidence="3">N-acetyltransferase domain-containing protein</fullName>
    </recommendedName>
</protein>
<evidence type="ECO:0000313" key="2">
    <source>
        <dbReference type="Proteomes" id="UP000772434"/>
    </source>
</evidence>
<accession>A0A9P5Q9B8</accession>
<dbReference type="Proteomes" id="UP000772434">
    <property type="component" value="Unassembled WGS sequence"/>
</dbReference>
<gene>
    <name evidence="1" type="ORF">BDP27DRAFT_1313051</name>
</gene>